<dbReference type="Gene3D" id="3.40.47.10">
    <property type="match status" value="1"/>
</dbReference>
<dbReference type="InterPro" id="IPR055140">
    <property type="entry name" value="Thiolase_C_2"/>
</dbReference>
<dbReference type="EMBL" id="BAAAHE010000008">
    <property type="protein sequence ID" value="GAA0611932.1"/>
    <property type="molecule type" value="Genomic_DNA"/>
</dbReference>
<evidence type="ECO:0000259" key="1">
    <source>
        <dbReference type="Pfam" id="PF22691"/>
    </source>
</evidence>
<keyword evidence="3" id="KW-1185">Reference proteome</keyword>
<comment type="caution">
    <text evidence="2">The sequence shown here is derived from an EMBL/GenBank/DDBJ whole genome shotgun (WGS) entry which is preliminary data.</text>
</comment>
<feature type="domain" description="Thiolase C-terminal" evidence="1">
    <location>
        <begin position="266"/>
        <end position="380"/>
    </location>
</feature>
<sequence>MRGSSAVIGIGESPYYRAGRSPYTARHMAAMAVRAAVEDAGISPDEVDGIVTFHPDQHDSAHLWSWLGLGELRWAAKAWGGGGNSGAAAVQLADAAVTAGYARNVIVFRALNQGTEGRYGRYNATARPDNDHAFTVPFGAAMPVVKNALLTRKFLHQHRISQDALADIALASYEHAQYNPRAIMYGKPLTREAYHASRWIAEPLHLYDCCQESDGACALIVSSASAARVGRQKPAYLLAGATGMPPRGGLWGFNDDAYPSGRFVPVGRQLWERAGVGPGDVDVAQFYENFTGTTLIAISDIGFAPPEELEKFVSGGRLHVGGGGLPINTSGGNLAEAYIHGLQLMVEAVRQIRGTSTRQVTDARLSLFAAGPGTSPSSAVLLSAEEPS</sequence>
<accession>A0ABP3RJT6</accession>
<name>A0ABP3RJT6_9ACTN</name>
<dbReference type="Proteomes" id="UP001500957">
    <property type="component" value="Unassembled WGS sequence"/>
</dbReference>
<evidence type="ECO:0000313" key="3">
    <source>
        <dbReference type="Proteomes" id="UP001500957"/>
    </source>
</evidence>
<organism evidence="2 3">
    <name type="scientific">Sporichthya brevicatena</name>
    <dbReference type="NCBI Taxonomy" id="171442"/>
    <lineage>
        <taxon>Bacteria</taxon>
        <taxon>Bacillati</taxon>
        <taxon>Actinomycetota</taxon>
        <taxon>Actinomycetes</taxon>
        <taxon>Sporichthyales</taxon>
        <taxon>Sporichthyaceae</taxon>
        <taxon>Sporichthya</taxon>
    </lineage>
</organism>
<dbReference type="Pfam" id="PF22691">
    <property type="entry name" value="Thiolase_C_1"/>
    <property type="match status" value="1"/>
</dbReference>
<dbReference type="CDD" id="cd00829">
    <property type="entry name" value="SCP-x_thiolase"/>
    <property type="match status" value="1"/>
</dbReference>
<proteinExistence type="predicted"/>
<dbReference type="PANTHER" id="PTHR42870">
    <property type="entry name" value="ACETYL-COA C-ACETYLTRANSFERASE"/>
    <property type="match status" value="1"/>
</dbReference>
<evidence type="ECO:0000313" key="2">
    <source>
        <dbReference type="EMBL" id="GAA0611932.1"/>
    </source>
</evidence>
<gene>
    <name evidence="2" type="ORF">GCM10009547_12460</name>
</gene>
<dbReference type="PIRSF" id="PIRSF000429">
    <property type="entry name" value="Ac-CoA_Ac_transf"/>
    <property type="match status" value="1"/>
</dbReference>
<dbReference type="PANTHER" id="PTHR42870:SF1">
    <property type="entry name" value="NON-SPECIFIC LIPID-TRANSFER PROTEIN-LIKE 2"/>
    <property type="match status" value="1"/>
</dbReference>
<dbReference type="RefSeq" id="WP_344602731.1">
    <property type="nucleotide sequence ID" value="NZ_BAAAHE010000008.1"/>
</dbReference>
<dbReference type="SUPFAM" id="SSF53901">
    <property type="entry name" value="Thiolase-like"/>
    <property type="match status" value="2"/>
</dbReference>
<reference evidence="3" key="1">
    <citation type="journal article" date="2019" name="Int. J. Syst. Evol. Microbiol.">
        <title>The Global Catalogue of Microorganisms (GCM) 10K type strain sequencing project: providing services to taxonomists for standard genome sequencing and annotation.</title>
        <authorList>
            <consortium name="The Broad Institute Genomics Platform"/>
            <consortium name="The Broad Institute Genome Sequencing Center for Infectious Disease"/>
            <person name="Wu L."/>
            <person name="Ma J."/>
        </authorList>
    </citation>
    <scope>NUCLEOTIDE SEQUENCE [LARGE SCALE GENOMIC DNA]</scope>
    <source>
        <strain evidence="3">JCM 10671</strain>
    </source>
</reference>
<dbReference type="InterPro" id="IPR002155">
    <property type="entry name" value="Thiolase"/>
</dbReference>
<protein>
    <submittedName>
        <fullName evidence="2">Lipid-transfer protein</fullName>
    </submittedName>
</protein>
<dbReference type="InterPro" id="IPR016039">
    <property type="entry name" value="Thiolase-like"/>
</dbReference>